<sequence length="285" mass="30126">MADATDTSLTDEGSATTEGDGAADPIFKLIGFETRVCRASRLLASLYPDARCADYASSVINGLFDRTFGRFRGDAMPAIKHARRIALALGDDVSNATAEARMTPEHGLRLILGIMTLDDFLRFAHDHPDSSVAEIFPSAIGSQDISPDICDAIAARNMAVAPYLDIAADRAATEILRLDRQAEAAAHIIAKAGLAPHDVQVQINDRHTPFALCVHAGDISCYLGPVPVSLTPEAAIARASGTIETVLWPLVQKRDAAAKEAQALAAREKGQASAPKSASTNPTGK</sequence>
<feature type="region of interest" description="Disordered" evidence="1">
    <location>
        <begin position="261"/>
        <end position="285"/>
    </location>
</feature>
<dbReference type="AlphaFoldDB" id="A0A4Y6U9R2"/>
<dbReference type="RefSeq" id="WP_141442848.1">
    <property type="nucleotide sequence ID" value="NZ_CP038231.1"/>
</dbReference>
<dbReference type="Proteomes" id="UP000318709">
    <property type="component" value="Chromosome"/>
</dbReference>
<dbReference type="KEGG" id="swf:E3E12_02095"/>
<gene>
    <name evidence="2" type="ORF">E3E12_02095</name>
</gene>
<proteinExistence type="predicted"/>
<dbReference type="EMBL" id="CP038231">
    <property type="protein sequence ID" value="QDH13186.1"/>
    <property type="molecule type" value="Genomic_DNA"/>
</dbReference>
<feature type="compositionally biased region" description="Polar residues" evidence="1">
    <location>
        <begin position="274"/>
        <end position="285"/>
    </location>
</feature>
<organism evidence="2 3">
    <name type="scientific">Formicincola oecophyllae</name>
    <dbReference type="NCBI Taxonomy" id="2558361"/>
    <lineage>
        <taxon>Bacteria</taxon>
        <taxon>Pseudomonadati</taxon>
        <taxon>Pseudomonadota</taxon>
        <taxon>Alphaproteobacteria</taxon>
        <taxon>Acetobacterales</taxon>
        <taxon>Acetobacteraceae</taxon>
        <taxon>Formicincola</taxon>
    </lineage>
</organism>
<evidence type="ECO:0000313" key="2">
    <source>
        <dbReference type="EMBL" id="QDH13186.1"/>
    </source>
</evidence>
<evidence type="ECO:0000313" key="3">
    <source>
        <dbReference type="Proteomes" id="UP000318709"/>
    </source>
</evidence>
<protein>
    <submittedName>
        <fullName evidence="2">Uncharacterized protein</fullName>
    </submittedName>
</protein>
<reference evidence="2 3" key="1">
    <citation type="submission" date="2019-03" db="EMBL/GenBank/DDBJ databases">
        <title>The complete genome sequence of Swingsia_sp. F3b2 LMG30590(T).</title>
        <authorList>
            <person name="Chua K.-O."/>
            <person name="Chan K.-G."/>
            <person name="See-Too W.-S."/>
        </authorList>
    </citation>
    <scope>NUCLEOTIDE SEQUENCE [LARGE SCALE GENOMIC DNA]</scope>
    <source>
        <strain evidence="2 3">F3b2</strain>
    </source>
</reference>
<keyword evidence="3" id="KW-1185">Reference proteome</keyword>
<evidence type="ECO:0000256" key="1">
    <source>
        <dbReference type="SAM" id="MobiDB-lite"/>
    </source>
</evidence>
<accession>A0A4Y6U9R2</accession>
<name>A0A4Y6U9R2_9PROT</name>